<comment type="caution">
    <text evidence="2">The sequence shown here is derived from an EMBL/GenBank/DDBJ whole genome shotgun (WGS) entry which is preliminary data.</text>
</comment>
<evidence type="ECO:0000256" key="1">
    <source>
        <dbReference type="SAM" id="MobiDB-lite"/>
    </source>
</evidence>
<dbReference type="Proteomes" id="UP001153069">
    <property type="component" value="Unassembled WGS sequence"/>
</dbReference>
<accession>A0A9N8EJ22</accession>
<sequence>MGGSNHNQNLNGKASGASSVFCKRKPAFKIRVDGLKKRGIPSNSSSSTSAKPKKSVRIAENRNTVLFRHVLESELKQTWYETKDYCDFKRDSKGTLNALHMAQGQLCLLNPQQHCIRGLEAHVSAHILALRKTRIRSSVQVVLDQQNVQRYHGVKDPNVVAAVSRMFSKQSRQHALSMGALDTTLRGY</sequence>
<keyword evidence="3" id="KW-1185">Reference proteome</keyword>
<organism evidence="2 3">
    <name type="scientific">Seminavis robusta</name>
    <dbReference type="NCBI Taxonomy" id="568900"/>
    <lineage>
        <taxon>Eukaryota</taxon>
        <taxon>Sar</taxon>
        <taxon>Stramenopiles</taxon>
        <taxon>Ochrophyta</taxon>
        <taxon>Bacillariophyta</taxon>
        <taxon>Bacillariophyceae</taxon>
        <taxon>Bacillariophycidae</taxon>
        <taxon>Naviculales</taxon>
        <taxon>Naviculaceae</taxon>
        <taxon>Seminavis</taxon>
    </lineage>
</organism>
<name>A0A9N8EJ22_9STRA</name>
<feature type="region of interest" description="Disordered" evidence="1">
    <location>
        <begin position="34"/>
        <end position="56"/>
    </location>
</feature>
<dbReference type="EMBL" id="CAICTM010001317">
    <property type="protein sequence ID" value="CAB9522577.1"/>
    <property type="molecule type" value="Genomic_DNA"/>
</dbReference>
<reference evidence="2" key="1">
    <citation type="submission" date="2020-06" db="EMBL/GenBank/DDBJ databases">
        <authorList>
            <consortium name="Plant Systems Biology data submission"/>
        </authorList>
    </citation>
    <scope>NUCLEOTIDE SEQUENCE</scope>
    <source>
        <strain evidence="2">D6</strain>
    </source>
</reference>
<proteinExistence type="predicted"/>
<dbReference type="AlphaFoldDB" id="A0A9N8EJ22"/>
<protein>
    <submittedName>
        <fullName evidence="2">Uncharacterized protein</fullName>
    </submittedName>
</protein>
<gene>
    <name evidence="2" type="ORF">SEMRO_1319_G262330.1</name>
</gene>
<evidence type="ECO:0000313" key="3">
    <source>
        <dbReference type="Proteomes" id="UP001153069"/>
    </source>
</evidence>
<evidence type="ECO:0000313" key="2">
    <source>
        <dbReference type="EMBL" id="CAB9522577.1"/>
    </source>
</evidence>